<dbReference type="Pfam" id="PF11630">
    <property type="entry name" value="Anti-LPS-SCYG"/>
    <property type="match status" value="1"/>
</dbReference>
<dbReference type="GeneID" id="136838520"/>
<dbReference type="RefSeq" id="XP_066959710.1">
    <property type="nucleotide sequence ID" value="XM_067103609.1"/>
</dbReference>
<sequence>MASIQYNNDPKIGKLSALLMLSILLLLTKKAETKPLNLVSLLTGVVPKIVDGMYNEGDLDLFGHPCQYKRVPYIKRLEVHYRAEVKCLGWTPIVGKADDHRNPTNAEQDAIKDFVRQALAQELVTEVEAKVWLGA</sequence>
<dbReference type="AlphaFoldDB" id="A0A1B3LHI9"/>
<evidence type="ECO:0000256" key="3">
    <source>
        <dbReference type="SAM" id="SignalP"/>
    </source>
</evidence>
<proteinExistence type="evidence at transcript level"/>
<organism evidence="4">
    <name type="scientific">Macrobrachium rosenbergii</name>
    <name type="common">Giant fresh water prawn</name>
    <dbReference type="NCBI Taxonomy" id="79674"/>
    <lineage>
        <taxon>Eukaryota</taxon>
        <taxon>Metazoa</taxon>
        <taxon>Ecdysozoa</taxon>
        <taxon>Arthropoda</taxon>
        <taxon>Crustacea</taxon>
        <taxon>Multicrustacea</taxon>
        <taxon>Malacostraca</taxon>
        <taxon>Eumalacostraca</taxon>
        <taxon>Eucarida</taxon>
        <taxon>Decapoda</taxon>
        <taxon>Pleocyemata</taxon>
        <taxon>Caridea</taxon>
        <taxon>Palaemonoidea</taxon>
        <taxon>Palaemonidae</taxon>
        <taxon>Macrobrachium</taxon>
    </lineage>
</organism>
<feature type="non-terminal residue" evidence="4">
    <location>
        <position position="135"/>
    </location>
</feature>
<evidence type="ECO:0000256" key="2">
    <source>
        <dbReference type="ARBA" id="ARBA00023022"/>
    </source>
</evidence>
<keyword evidence="1" id="KW-0929">Antimicrobial</keyword>
<evidence type="ECO:0000313" key="4">
    <source>
        <dbReference type="EMBL" id="AOF80306.1"/>
    </source>
</evidence>
<name>A0A1B3LHI9_MACRS</name>
<keyword evidence="3" id="KW-0732">Signal</keyword>
<accession>A0A1B3LHI9</accession>
<dbReference type="EMBL" id="KX610961">
    <property type="protein sequence ID" value="AOF80306.1"/>
    <property type="molecule type" value="mRNA"/>
</dbReference>
<dbReference type="Gene3D" id="3.30.160.320">
    <property type="match status" value="1"/>
</dbReference>
<feature type="signal peptide" evidence="3">
    <location>
        <begin position="1"/>
        <end position="33"/>
    </location>
</feature>
<dbReference type="KEGG" id="mrj:136838520"/>
<reference evidence="4" key="1">
    <citation type="journal article" date="2016" name="Fish Shellfish Immunol.">
        <title>Toll receptor response to white spot syndrome virus challenge in giant freshwater prawns (Macrobrachium rosenbergii).</title>
        <authorList>
            <person name="Feng J."/>
            <person name="Zhao L."/>
            <person name="Jin M."/>
            <person name="Li T."/>
            <person name="Wu L."/>
            <person name="Chen Y."/>
            <person name="Ren Q."/>
        </authorList>
    </citation>
    <scope>NUCLEOTIDE SEQUENCE</scope>
</reference>
<feature type="chain" id="PRO_5008549036" evidence="3">
    <location>
        <begin position="34"/>
        <end position="135"/>
    </location>
</feature>
<dbReference type="InterPro" id="IPR024509">
    <property type="entry name" value="Anti-LPS_factor/Scygonadin"/>
</dbReference>
<dbReference type="GO" id="GO:0042742">
    <property type="term" value="P:defense response to bacterium"/>
    <property type="evidence" value="ECO:0007669"/>
    <property type="project" value="UniProtKB-KW"/>
</dbReference>
<evidence type="ECO:0000256" key="1">
    <source>
        <dbReference type="ARBA" id="ARBA00022529"/>
    </source>
</evidence>
<protein>
    <submittedName>
        <fullName evidence="4">Anti-lipopolysaccharide factor 4</fullName>
    </submittedName>
</protein>
<keyword evidence="2" id="KW-0044">Antibiotic</keyword>
<dbReference type="InterPro" id="IPR038539">
    <property type="entry name" value="Anti-LPS_factor/Scygonadin_sf"/>
</dbReference>